<reference evidence="1" key="1">
    <citation type="submission" date="2020-07" db="EMBL/GenBank/DDBJ databases">
        <authorList>
            <person name="Ferguson B K."/>
        </authorList>
    </citation>
    <scope>NUCLEOTIDE SEQUENCE</scope>
    <source>
        <strain evidence="1">L06</strain>
    </source>
</reference>
<evidence type="ECO:0000313" key="1">
    <source>
        <dbReference type="EMBL" id="CAD1581475.1"/>
    </source>
</evidence>
<name>A0A6V7LZ53_9HYME</name>
<dbReference type="PANTHER" id="PTHR45892">
    <property type="entry name" value="AMINOACYLASE-1"/>
    <property type="match status" value="1"/>
</dbReference>
<dbReference type="SUPFAM" id="SSF53187">
    <property type="entry name" value="Zn-dependent exopeptidases"/>
    <property type="match status" value="1"/>
</dbReference>
<dbReference type="Gene3D" id="1.10.150.900">
    <property type="match status" value="1"/>
</dbReference>
<proteinExistence type="predicted"/>
<accession>A0A6V7LZ53</accession>
<organism evidence="1">
    <name type="scientific">Bracon brevicornis</name>
    <dbReference type="NCBI Taxonomy" id="1563983"/>
    <lineage>
        <taxon>Eukaryota</taxon>
        <taxon>Metazoa</taxon>
        <taxon>Ecdysozoa</taxon>
        <taxon>Arthropoda</taxon>
        <taxon>Hexapoda</taxon>
        <taxon>Insecta</taxon>
        <taxon>Pterygota</taxon>
        <taxon>Neoptera</taxon>
        <taxon>Endopterygota</taxon>
        <taxon>Hymenoptera</taxon>
        <taxon>Apocrita</taxon>
        <taxon>Ichneumonoidea</taxon>
        <taxon>Braconidae</taxon>
        <taxon>Braconinae</taxon>
        <taxon>Bracon</taxon>
    </lineage>
</organism>
<dbReference type="PANTHER" id="PTHR45892:SF1">
    <property type="entry name" value="AMINOACYLASE-1"/>
    <property type="match status" value="1"/>
</dbReference>
<protein>
    <recommendedName>
        <fullName evidence="2">Peptidase M20 dimerisation domain-containing protein</fullName>
    </recommendedName>
</protein>
<dbReference type="InterPro" id="IPR052083">
    <property type="entry name" value="Aminoacylase-1_M20A"/>
</dbReference>
<evidence type="ECO:0008006" key="2">
    <source>
        <dbReference type="Google" id="ProtNLM"/>
    </source>
</evidence>
<dbReference type="EMBL" id="CADCXW020000347">
    <property type="protein sequence ID" value="CAD1581475.1"/>
    <property type="molecule type" value="Genomic_DNA"/>
</dbReference>
<dbReference type="GO" id="GO:0004046">
    <property type="term" value="F:aminoacylase activity"/>
    <property type="evidence" value="ECO:0007669"/>
    <property type="project" value="TreeGrafter"/>
</dbReference>
<gene>
    <name evidence="1" type="ORF">BBRV_LOCUS119470</name>
</gene>
<dbReference type="AlphaFoldDB" id="A0A6V7LZ53"/>
<sequence length="47" mass="5454">MDIPAINFSPMNKTLIKIHDHNEFLNKDIFLRGIEIYMKLIPAIANV</sequence>